<reference evidence="3 4" key="1">
    <citation type="submission" date="2024-02" db="EMBL/GenBank/DDBJ databases">
        <authorList>
            <person name="Chen Y."/>
            <person name="Shah S."/>
            <person name="Dougan E. K."/>
            <person name="Thang M."/>
            <person name="Chan C."/>
        </authorList>
    </citation>
    <scope>NUCLEOTIDE SEQUENCE [LARGE SCALE GENOMIC DNA]</scope>
</reference>
<organism evidence="3 4">
    <name type="scientific">Durusdinium trenchii</name>
    <dbReference type="NCBI Taxonomy" id="1381693"/>
    <lineage>
        <taxon>Eukaryota</taxon>
        <taxon>Sar</taxon>
        <taxon>Alveolata</taxon>
        <taxon>Dinophyceae</taxon>
        <taxon>Suessiales</taxon>
        <taxon>Symbiodiniaceae</taxon>
        <taxon>Durusdinium</taxon>
    </lineage>
</organism>
<keyword evidence="1" id="KW-0677">Repeat</keyword>
<evidence type="ECO:0000256" key="2">
    <source>
        <dbReference type="PROSITE-ProRule" id="PRU00708"/>
    </source>
</evidence>
<evidence type="ECO:0000313" key="3">
    <source>
        <dbReference type="EMBL" id="CAK9089889.1"/>
    </source>
</evidence>
<keyword evidence="4" id="KW-1185">Reference proteome</keyword>
<dbReference type="PANTHER" id="PTHR47447">
    <property type="entry name" value="OS03G0856100 PROTEIN"/>
    <property type="match status" value="1"/>
</dbReference>
<dbReference type="Pfam" id="PF01535">
    <property type="entry name" value="PPR"/>
    <property type="match status" value="2"/>
</dbReference>
<accession>A0ABP0QPG5</accession>
<feature type="repeat" description="PPR" evidence="2">
    <location>
        <begin position="308"/>
        <end position="343"/>
    </location>
</feature>
<dbReference type="InterPro" id="IPR011990">
    <property type="entry name" value="TPR-like_helical_dom_sf"/>
</dbReference>
<evidence type="ECO:0000313" key="4">
    <source>
        <dbReference type="Proteomes" id="UP001642484"/>
    </source>
</evidence>
<evidence type="ECO:0000256" key="1">
    <source>
        <dbReference type="ARBA" id="ARBA00022737"/>
    </source>
</evidence>
<dbReference type="Proteomes" id="UP001642484">
    <property type="component" value="Unassembled WGS sequence"/>
</dbReference>
<dbReference type="Pfam" id="PF13812">
    <property type="entry name" value="PPR_3"/>
    <property type="match status" value="1"/>
</dbReference>
<dbReference type="Gene3D" id="1.25.40.10">
    <property type="entry name" value="Tetratricopeptide repeat domain"/>
    <property type="match status" value="3"/>
</dbReference>
<dbReference type="PANTHER" id="PTHR47447:SF17">
    <property type="entry name" value="OS12G0638900 PROTEIN"/>
    <property type="match status" value="1"/>
</dbReference>
<sequence>MYSAAVTILDVHQWPLVLELLEASKRHGVLDVEVVNNAMAALKDAGFPELSASLFHSVDGLQVDLNACSFNTAIHSCSLAGNWLEAIQLLKAMWTELTMPDIISYNTVIWACSTVGGWRVAMDLLHEVWLEGLPASMYTFTGAILACAKAGQWPRALQLLSDARTELLLPDVPSHAAAIHACSQAAQWQQSLLLLKDMAGHKTWPDAVTFNSVIISCARGLQWRWSLRLVSDMVLDQVPPDVVTYRAMVDAYQRSWKWKEALQAVMQLEYFTGSIDIEGRTAAMNAMGTCRQWRWAIHLLREMGPEADVVAWNQCINACAKGRSWKQALQLLFDELQQPSLRGTLEGFNAALGACAAPQAMAWQAAMWLLEEMAMHRVTPDVKSITGAVRSCSGAQWQQVLNLSEKAEKDAILQIHVLSQVHNHNWPLALHLLQGSDAELGGSAAGCSRAVAIAEEANAGIEGVRWLERAQGCLSCTASDALHSGEVVVATELLLEHGRLCDQQLRTLGRRVVQPVLWRMLAIQAPPATEHHRIFERNPGLPGIRGRKDAARWKMRYLQELRSPSRSGAELSDLAPLLHLSLGSIGTRLSLLQVGSTASGAWDLFSRQAGRGALMWHALREEVSPVAGLPSHLFLSLPNHSRKQLVGRGALQSQELPATAYRFSEHSERQALLLVLKALKDAARIRPLEAQASWDSEDDLDDLESDWHFPFPEPERYVRYVPVLQARPPQSQAGQRRSSTTLWADLRVEAENAEVEALVKLRVAEQAMVSVQHSDGRQWLQLAQEAFQQPGPVRSRASAAGAALASLDRAEGEDVAEVREALADARRALRDALVWRCQEVSRPMRSRDSFKKTMEEALGGPLTQAQWSEYFRTHNAVVAKVLPELDFKAKRRRRQRE</sequence>
<comment type="caution">
    <text evidence="3">The sequence shown here is derived from an EMBL/GenBank/DDBJ whole genome shotgun (WGS) entry which is preliminary data.</text>
</comment>
<protein>
    <recommendedName>
        <fullName evidence="5">Pentatricopeptide repeat-containing protein, chloroplastic</fullName>
    </recommendedName>
</protein>
<dbReference type="InterPro" id="IPR002885">
    <property type="entry name" value="PPR_rpt"/>
</dbReference>
<evidence type="ECO:0008006" key="5">
    <source>
        <dbReference type="Google" id="ProtNLM"/>
    </source>
</evidence>
<dbReference type="EMBL" id="CAXAMN010024784">
    <property type="protein sequence ID" value="CAK9089889.1"/>
    <property type="molecule type" value="Genomic_DNA"/>
</dbReference>
<dbReference type="PROSITE" id="PS51375">
    <property type="entry name" value="PPR"/>
    <property type="match status" value="1"/>
</dbReference>
<gene>
    <name evidence="3" type="ORF">CCMP2556_LOCUS43228</name>
</gene>
<proteinExistence type="predicted"/>
<name>A0ABP0QPG5_9DINO</name>